<keyword evidence="1 5" id="KW-0489">Methyltransferase</keyword>
<accession>A0ABW5W2R6</accession>
<dbReference type="CDD" id="cd02440">
    <property type="entry name" value="AdoMet_MTases"/>
    <property type="match status" value="1"/>
</dbReference>
<keyword evidence="2" id="KW-0808">Transferase</keyword>
<dbReference type="RefSeq" id="WP_377189236.1">
    <property type="nucleotide sequence ID" value="NZ_JBHUOG010000002.1"/>
</dbReference>
<dbReference type="Proteomes" id="UP001597479">
    <property type="component" value="Unassembled WGS sequence"/>
</dbReference>
<dbReference type="InterPro" id="IPR041698">
    <property type="entry name" value="Methyltransf_25"/>
</dbReference>
<keyword evidence="3" id="KW-0949">S-adenosyl-L-methionine</keyword>
<dbReference type="PANTHER" id="PTHR43464">
    <property type="entry name" value="METHYLTRANSFERASE"/>
    <property type="match status" value="1"/>
</dbReference>
<proteinExistence type="predicted"/>
<feature type="domain" description="Methyltransferase" evidence="4">
    <location>
        <begin position="69"/>
        <end position="159"/>
    </location>
</feature>
<name>A0ABW5W2R6_9MICO</name>
<sequence>MESESTELPSANAAFDASFEHLATVRTDYDAKAQAYAAFIGDAFTGSPLNHVLIQAFADLVQQAGGGTVADVGCGPGHVTAFLRDRGVDAFGVDLSPQLVAAAREANPGTRFDVGDMGALDVATGSLAGVLANYSIIHTPPDALPAILGELSRVLAPGGHLLLSFQALADAEGAVEAFDHKVSPAWRYSAGHVVSLLGQTGVDEVARLTISPREDPVRGFPQAHVLTRKAPA</sequence>
<keyword evidence="6" id="KW-1185">Reference proteome</keyword>
<comment type="caution">
    <text evidence="5">The sequence shown here is derived from an EMBL/GenBank/DDBJ whole genome shotgun (WGS) entry which is preliminary data.</text>
</comment>
<evidence type="ECO:0000256" key="2">
    <source>
        <dbReference type="ARBA" id="ARBA00022679"/>
    </source>
</evidence>
<evidence type="ECO:0000256" key="3">
    <source>
        <dbReference type="ARBA" id="ARBA00022691"/>
    </source>
</evidence>
<gene>
    <name evidence="5" type="ORF">ACFS27_25215</name>
</gene>
<dbReference type="Gene3D" id="3.40.50.150">
    <property type="entry name" value="Vaccinia Virus protein VP39"/>
    <property type="match status" value="1"/>
</dbReference>
<evidence type="ECO:0000259" key="4">
    <source>
        <dbReference type="Pfam" id="PF13649"/>
    </source>
</evidence>
<dbReference type="PANTHER" id="PTHR43464:SF19">
    <property type="entry name" value="UBIQUINONE BIOSYNTHESIS O-METHYLTRANSFERASE, MITOCHONDRIAL"/>
    <property type="match status" value="1"/>
</dbReference>
<dbReference type="Pfam" id="PF13649">
    <property type="entry name" value="Methyltransf_25"/>
    <property type="match status" value="1"/>
</dbReference>
<dbReference type="GO" id="GO:0032259">
    <property type="term" value="P:methylation"/>
    <property type="evidence" value="ECO:0007669"/>
    <property type="project" value="UniProtKB-KW"/>
</dbReference>
<evidence type="ECO:0000256" key="1">
    <source>
        <dbReference type="ARBA" id="ARBA00022603"/>
    </source>
</evidence>
<evidence type="ECO:0000313" key="5">
    <source>
        <dbReference type="EMBL" id="MFD2796883.1"/>
    </source>
</evidence>
<evidence type="ECO:0000313" key="6">
    <source>
        <dbReference type="Proteomes" id="UP001597479"/>
    </source>
</evidence>
<reference evidence="6" key="1">
    <citation type="journal article" date="2019" name="Int. J. Syst. Evol. Microbiol.">
        <title>The Global Catalogue of Microorganisms (GCM) 10K type strain sequencing project: providing services to taxonomists for standard genome sequencing and annotation.</title>
        <authorList>
            <consortium name="The Broad Institute Genomics Platform"/>
            <consortium name="The Broad Institute Genome Sequencing Center for Infectious Disease"/>
            <person name="Wu L."/>
            <person name="Ma J."/>
        </authorList>
    </citation>
    <scope>NUCLEOTIDE SEQUENCE [LARGE SCALE GENOMIC DNA]</scope>
    <source>
        <strain evidence="6">CCM 7044</strain>
    </source>
</reference>
<protein>
    <submittedName>
        <fullName evidence="5">Class I SAM-dependent DNA methyltransferase</fullName>
    </submittedName>
</protein>
<dbReference type="GO" id="GO:0008168">
    <property type="term" value="F:methyltransferase activity"/>
    <property type="evidence" value="ECO:0007669"/>
    <property type="project" value="UniProtKB-KW"/>
</dbReference>
<dbReference type="SUPFAM" id="SSF53335">
    <property type="entry name" value="S-adenosyl-L-methionine-dependent methyltransferases"/>
    <property type="match status" value="1"/>
</dbReference>
<dbReference type="EMBL" id="JBHUOG010000002">
    <property type="protein sequence ID" value="MFD2796883.1"/>
    <property type="molecule type" value="Genomic_DNA"/>
</dbReference>
<organism evidence="5 6">
    <name type="scientific">Promicromonospora vindobonensis</name>
    <dbReference type="NCBI Taxonomy" id="195748"/>
    <lineage>
        <taxon>Bacteria</taxon>
        <taxon>Bacillati</taxon>
        <taxon>Actinomycetota</taxon>
        <taxon>Actinomycetes</taxon>
        <taxon>Micrococcales</taxon>
        <taxon>Promicromonosporaceae</taxon>
        <taxon>Promicromonospora</taxon>
    </lineage>
</organism>
<dbReference type="InterPro" id="IPR029063">
    <property type="entry name" value="SAM-dependent_MTases_sf"/>
</dbReference>